<dbReference type="CDD" id="cd12797">
    <property type="entry name" value="M23_peptidase"/>
    <property type="match status" value="1"/>
</dbReference>
<dbReference type="RefSeq" id="WP_067557496.1">
    <property type="nucleotide sequence ID" value="NZ_CAQWXO010000080.1"/>
</dbReference>
<dbReference type="Proteomes" id="UP000069771">
    <property type="component" value="Chromosome"/>
</dbReference>
<dbReference type="GeneID" id="78478264"/>
<keyword evidence="3" id="KW-1185">Reference proteome</keyword>
<reference evidence="2 3" key="1">
    <citation type="journal article" date="2016" name="Gut Pathog.">
        <title>Whole genome sequencing of "Faecalibaculum rodentium" ALO17, isolated from C57BL/6J laboratory mouse feces.</title>
        <authorList>
            <person name="Lim S."/>
            <person name="Chang D.H."/>
            <person name="Ahn S."/>
            <person name="Kim B.C."/>
        </authorList>
    </citation>
    <scope>NUCLEOTIDE SEQUENCE [LARGE SCALE GENOMIC DNA]</scope>
    <source>
        <strain evidence="2 3">Alo17</strain>
    </source>
</reference>
<dbReference type="AlphaFoldDB" id="A0A140DVP3"/>
<protein>
    <recommendedName>
        <fullName evidence="1">M23ase beta-sheet core domain-containing protein</fullName>
    </recommendedName>
</protein>
<accession>A0A140DVP3</accession>
<sequence length="355" mass="38146">MNLFLMCCLFLFSGMPECESPQQLAAANAMDRRILMAVEQCLDAEGSLQEILEQTRAVLQDRLARLDPAWVQRHPDCRAEDLDDLWTEVQRLEGMQTLHQRGRQACTDTLERISRRQEKMDALHPADAPVYAADPVPEAMIRGTAGLPAAAGGAAEEGSWDAWLSVVCPAFDVSGLRAADAFVHPIPGAYVSAGTWSYPGGGLHLGLDLAAPLYTDVHAPADGVVLYQSAGQPADSGYPGNQSGYPGGAGNSILLLCPVQDRLYSVALYHLSNIHHVRPGQSVRQGDVIALSGNAGNSTGPHTHVEICELTMSLEEAVSYFLDTADFSFGTGWDTPGACSQMACRMRPEQLLPAS</sequence>
<dbReference type="PANTHER" id="PTHR21666">
    <property type="entry name" value="PEPTIDASE-RELATED"/>
    <property type="match status" value="1"/>
</dbReference>
<dbReference type="OrthoDB" id="9809488at2"/>
<evidence type="ECO:0000259" key="1">
    <source>
        <dbReference type="Pfam" id="PF01551"/>
    </source>
</evidence>
<gene>
    <name evidence="2" type="ORF">AALO17_15860</name>
</gene>
<dbReference type="InterPro" id="IPR016047">
    <property type="entry name" value="M23ase_b-sheet_dom"/>
</dbReference>
<dbReference type="EMBL" id="CP011391">
    <property type="protein sequence ID" value="AMK54720.1"/>
    <property type="molecule type" value="Genomic_DNA"/>
</dbReference>
<dbReference type="Pfam" id="PF01551">
    <property type="entry name" value="Peptidase_M23"/>
    <property type="match status" value="1"/>
</dbReference>
<evidence type="ECO:0000313" key="2">
    <source>
        <dbReference type="EMBL" id="AMK54720.1"/>
    </source>
</evidence>
<dbReference type="PANTHER" id="PTHR21666:SF286">
    <property type="entry name" value="LIPOPROTEIN NLPD"/>
    <property type="match status" value="1"/>
</dbReference>
<dbReference type="SUPFAM" id="SSF51261">
    <property type="entry name" value="Duplicated hybrid motif"/>
    <property type="match status" value="1"/>
</dbReference>
<dbReference type="InterPro" id="IPR050570">
    <property type="entry name" value="Cell_wall_metabolism_enzyme"/>
</dbReference>
<dbReference type="InterPro" id="IPR011055">
    <property type="entry name" value="Dup_hybrid_motif"/>
</dbReference>
<dbReference type="STRING" id="1702221.AALO17_15860"/>
<proteinExistence type="predicted"/>
<dbReference type="GO" id="GO:0004222">
    <property type="term" value="F:metalloendopeptidase activity"/>
    <property type="evidence" value="ECO:0007669"/>
    <property type="project" value="TreeGrafter"/>
</dbReference>
<dbReference type="KEGG" id="fro:AALO17_15860"/>
<organism evidence="2 3">
    <name type="scientific">Faecalibaculum rodentium</name>
    <dbReference type="NCBI Taxonomy" id="1702221"/>
    <lineage>
        <taxon>Bacteria</taxon>
        <taxon>Bacillati</taxon>
        <taxon>Bacillota</taxon>
        <taxon>Erysipelotrichia</taxon>
        <taxon>Erysipelotrichales</taxon>
        <taxon>Erysipelotrichaceae</taxon>
        <taxon>Faecalibaculum</taxon>
    </lineage>
</organism>
<dbReference type="Gene3D" id="2.70.70.10">
    <property type="entry name" value="Glucose Permease (Domain IIA)"/>
    <property type="match status" value="1"/>
</dbReference>
<name>A0A140DVP3_9FIRM</name>
<evidence type="ECO:0000313" key="3">
    <source>
        <dbReference type="Proteomes" id="UP000069771"/>
    </source>
</evidence>
<feature type="domain" description="M23ase beta-sheet core" evidence="1">
    <location>
        <begin position="204"/>
        <end position="308"/>
    </location>
</feature>